<evidence type="ECO:0000313" key="2">
    <source>
        <dbReference type="Proteomes" id="UP000437562"/>
    </source>
</evidence>
<reference evidence="1 2" key="1">
    <citation type="submission" date="2019-10" db="EMBL/GenBank/DDBJ databases">
        <authorList>
            <person name="Karimi E."/>
        </authorList>
    </citation>
    <scope>NUCLEOTIDE SEQUENCE [LARGE SCALE GENOMIC DNA]</scope>
    <source>
        <strain evidence="1">Bacillus sp. 71</strain>
    </source>
</reference>
<dbReference type="EMBL" id="CABWMC010000032">
    <property type="protein sequence ID" value="VXC78062.1"/>
    <property type="molecule type" value="Genomic_DNA"/>
</dbReference>
<dbReference type="Proteomes" id="UP000437562">
    <property type="component" value="Unassembled WGS sequence"/>
</dbReference>
<proteinExistence type="predicted"/>
<sequence length="38" mass="4398">MLQKTPESKTKAYFSINISIYKLNTIRLPASSRLSFLH</sequence>
<dbReference type="AlphaFoldDB" id="A0A654BCB0"/>
<accession>A0A654BCB0</accession>
<evidence type="ECO:0000313" key="1">
    <source>
        <dbReference type="EMBL" id="VXC78062.1"/>
    </source>
</evidence>
<gene>
    <name evidence="1" type="ORF">BACI71_70352</name>
</gene>
<name>A0A654BCB0_BACMY</name>
<protein>
    <submittedName>
        <fullName evidence="1">Uncharacterized protein</fullName>
    </submittedName>
</protein>
<organism evidence="1 2">
    <name type="scientific">Bacillus mycoides</name>
    <dbReference type="NCBI Taxonomy" id="1405"/>
    <lineage>
        <taxon>Bacteria</taxon>
        <taxon>Bacillati</taxon>
        <taxon>Bacillota</taxon>
        <taxon>Bacilli</taxon>
        <taxon>Bacillales</taxon>
        <taxon>Bacillaceae</taxon>
        <taxon>Bacillus</taxon>
        <taxon>Bacillus cereus group</taxon>
    </lineage>
</organism>